<dbReference type="Pfam" id="PF20139">
    <property type="entry name" value="DUF6529"/>
    <property type="match status" value="1"/>
</dbReference>
<keyword evidence="2" id="KW-0812">Transmembrane</keyword>
<feature type="transmembrane region" description="Helical" evidence="2">
    <location>
        <begin position="154"/>
        <end position="173"/>
    </location>
</feature>
<feature type="transmembrane region" description="Helical" evidence="2">
    <location>
        <begin position="126"/>
        <end position="148"/>
    </location>
</feature>
<feature type="region of interest" description="Disordered" evidence="1">
    <location>
        <begin position="1"/>
        <end position="30"/>
    </location>
</feature>
<dbReference type="Proteomes" id="UP000295818">
    <property type="component" value="Unassembled WGS sequence"/>
</dbReference>
<evidence type="ECO:0000256" key="2">
    <source>
        <dbReference type="SAM" id="Phobius"/>
    </source>
</evidence>
<dbReference type="EMBL" id="SLWM01000005">
    <property type="protein sequence ID" value="TCO24342.1"/>
    <property type="molecule type" value="Genomic_DNA"/>
</dbReference>
<dbReference type="RefSeq" id="WP_241998277.1">
    <property type="nucleotide sequence ID" value="NZ_SLWM01000005.1"/>
</dbReference>
<evidence type="ECO:0000313" key="3">
    <source>
        <dbReference type="EMBL" id="TCO24342.1"/>
    </source>
</evidence>
<feature type="transmembrane region" description="Helical" evidence="2">
    <location>
        <begin position="38"/>
        <end position="59"/>
    </location>
</feature>
<proteinExistence type="predicted"/>
<comment type="caution">
    <text evidence="3">The sequence shown here is derived from an EMBL/GenBank/DDBJ whole genome shotgun (WGS) entry which is preliminary data.</text>
</comment>
<name>A0ABY2BLT6_9ACTN</name>
<evidence type="ECO:0008006" key="5">
    <source>
        <dbReference type="Google" id="ProtNLM"/>
    </source>
</evidence>
<accession>A0ABY2BLT6</accession>
<sequence>MNADADATGGLVTEPPGQGSTGQDPAGTAGKGPARKGIALLLVFAVVGALVSLSLGYYGRTHTPTGRPLALLVGFTGLTPMKAWLGTAAVALGIFQVVSAMWMYGRLPVKRKAPPALSQAHRWSGAVAFVATLPVAYHCLWSLGFSTFDTRTTLHSLFGCAFYGAFTTKMLALRANRMPGWALPIAGGLLFALLVGAWATAALWYFAQPGVPLR</sequence>
<feature type="transmembrane region" description="Helical" evidence="2">
    <location>
        <begin position="83"/>
        <end position="105"/>
    </location>
</feature>
<evidence type="ECO:0000256" key="1">
    <source>
        <dbReference type="SAM" id="MobiDB-lite"/>
    </source>
</evidence>
<dbReference type="InterPro" id="IPR045382">
    <property type="entry name" value="DUF6529"/>
</dbReference>
<gene>
    <name evidence="3" type="ORF">EV644_105376</name>
</gene>
<keyword evidence="4" id="KW-1185">Reference proteome</keyword>
<keyword evidence="2" id="KW-0472">Membrane</keyword>
<organism evidence="3 4">
    <name type="scientific">Kribbella orskensis</name>
    <dbReference type="NCBI Taxonomy" id="2512216"/>
    <lineage>
        <taxon>Bacteria</taxon>
        <taxon>Bacillati</taxon>
        <taxon>Actinomycetota</taxon>
        <taxon>Actinomycetes</taxon>
        <taxon>Propionibacteriales</taxon>
        <taxon>Kribbellaceae</taxon>
        <taxon>Kribbella</taxon>
    </lineage>
</organism>
<feature type="transmembrane region" description="Helical" evidence="2">
    <location>
        <begin position="185"/>
        <end position="207"/>
    </location>
</feature>
<reference evidence="3 4" key="1">
    <citation type="journal article" date="2015" name="Stand. Genomic Sci.">
        <title>Genomic Encyclopedia of Bacterial and Archaeal Type Strains, Phase III: the genomes of soil and plant-associated and newly described type strains.</title>
        <authorList>
            <person name="Whitman W.B."/>
            <person name="Woyke T."/>
            <person name="Klenk H.P."/>
            <person name="Zhou Y."/>
            <person name="Lilburn T.G."/>
            <person name="Beck B.J."/>
            <person name="De Vos P."/>
            <person name="Vandamme P."/>
            <person name="Eisen J.A."/>
            <person name="Garrity G."/>
            <person name="Hugenholtz P."/>
            <person name="Kyrpides N.C."/>
        </authorList>
    </citation>
    <scope>NUCLEOTIDE SEQUENCE [LARGE SCALE GENOMIC DNA]</scope>
    <source>
        <strain evidence="3 4">VKM Ac-2538</strain>
    </source>
</reference>
<evidence type="ECO:0000313" key="4">
    <source>
        <dbReference type="Proteomes" id="UP000295818"/>
    </source>
</evidence>
<protein>
    <recommendedName>
        <fullName evidence="5">Cytochrome b561 domain-containing protein</fullName>
    </recommendedName>
</protein>
<keyword evidence="2" id="KW-1133">Transmembrane helix</keyword>